<dbReference type="AlphaFoldDB" id="A0A916ZJW4"/>
<gene>
    <name evidence="2" type="ORF">GCM10011390_18920</name>
</gene>
<accession>A0A916ZJW4</accession>
<organism evidence="2 3">
    <name type="scientific">Aureimonas endophytica</name>
    <dbReference type="NCBI Taxonomy" id="2027858"/>
    <lineage>
        <taxon>Bacteria</taxon>
        <taxon>Pseudomonadati</taxon>
        <taxon>Pseudomonadota</taxon>
        <taxon>Alphaproteobacteria</taxon>
        <taxon>Hyphomicrobiales</taxon>
        <taxon>Aurantimonadaceae</taxon>
        <taxon>Aureimonas</taxon>
    </lineage>
</organism>
<dbReference type="Proteomes" id="UP000644699">
    <property type="component" value="Unassembled WGS sequence"/>
</dbReference>
<reference evidence="2" key="1">
    <citation type="journal article" date="2014" name="Int. J. Syst. Evol. Microbiol.">
        <title>Complete genome sequence of Corynebacterium casei LMG S-19264T (=DSM 44701T), isolated from a smear-ripened cheese.</title>
        <authorList>
            <consortium name="US DOE Joint Genome Institute (JGI-PGF)"/>
            <person name="Walter F."/>
            <person name="Albersmeier A."/>
            <person name="Kalinowski J."/>
            <person name="Ruckert C."/>
        </authorList>
    </citation>
    <scope>NUCLEOTIDE SEQUENCE</scope>
    <source>
        <strain evidence="2">CGMCC 1.15367</strain>
    </source>
</reference>
<reference evidence="2" key="2">
    <citation type="submission" date="2020-09" db="EMBL/GenBank/DDBJ databases">
        <authorList>
            <person name="Sun Q."/>
            <person name="Zhou Y."/>
        </authorList>
    </citation>
    <scope>NUCLEOTIDE SEQUENCE</scope>
    <source>
        <strain evidence="2">CGMCC 1.15367</strain>
    </source>
</reference>
<feature type="region of interest" description="Disordered" evidence="1">
    <location>
        <begin position="512"/>
        <end position="531"/>
    </location>
</feature>
<keyword evidence="3" id="KW-1185">Reference proteome</keyword>
<name>A0A916ZJW4_9HYPH</name>
<evidence type="ECO:0000313" key="3">
    <source>
        <dbReference type="Proteomes" id="UP000644699"/>
    </source>
</evidence>
<proteinExistence type="predicted"/>
<protein>
    <submittedName>
        <fullName evidence="2">Uncharacterized protein</fullName>
    </submittedName>
</protein>
<sequence length="703" mass="77939">MSFEDRPDGIVWRNSWDEDRFGDDPAIGNPFTGEQATMAARWDVRTWWREMARRYGLTENESMIAVELWAEAVGLGRWTNYSRSDEHYAKFPKSVFYTKRLICSGVDGLERKGLVWNWRQVPYGFGWQSAVKATPELVAMVQAVIDAIGRPYPARPKSVLVLRDADGKPMPIRETGETRRMTVDLEDYNNLLRSSTVDGEHATCVRRVFNETIKQGGRHYCIGLSYQRKPFFERARMMINGRSVVEYDYGSQHPCLLYAMAGLPIPEDAYDLEWWDRDLQKVAFLVMINCSDPDVALHSIAGKPAMGKVAEPGSEEALRVASALYAELADRHRAIAHMFSTGIGRVLQRKDSDMMAEVLREMTKAKRLALPVFDSCIVEEADGDLLADVMRRVAIRAKVEGIRIEKVVPKKDSSVTEDFDEFPVQEGRAAETSRLMPASSLPSSSLSSSPFQDQALELKAASRRAVGEALRTEAEGRPPLPESFLSVSDASAEAPTVDSVLDPSGYAILVESPTGSPDVEPHDHSSFRSKSHSLPWNRSSILASLDLLRHDRAVAAARAVAGPAVSPDLDWTATVGFGLAQNTDRGSCWTWSQPGRRECVVHLVNAAAETVLAVVDQAAAGRVVEAYLRSLSGSGPRLRIDVSYAGRYDLGVSPEENSFRFEPVTDVLRRPSLVPGAPDVEDDEPPFVTDEAWFDDEDLPLAA</sequence>
<comment type="caution">
    <text evidence="2">The sequence shown here is derived from an EMBL/GenBank/DDBJ whole genome shotgun (WGS) entry which is preliminary data.</text>
</comment>
<evidence type="ECO:0000256" key="1">
    <source>
        <dbReference type="SAM" id="MobiDB-lite"/>
    </source>
</evidence>
<feature type="compositionally biased region" description="Low complexity" evidence="1">
    <location>
        <begin position="439"/>
        <end position="449"/>
    </location>
</feature>
<evidence type="ECO:0000313" key="2">
    <source>
        <dbReference type="EMBL" id="GGE00309.1"/>
    </source>
</evidence>
<feature type="region of interest" description="Disordered" evidence="1">
    <location>
        <begin position="427"/>
        <end position="449"/>
    </location>
</feature>
<dbReference type="RefSeq" id="WP_188907964.1">
    <property type="nucleotide sequence ID" value="NZ_BMIQ01000002.1"/>
</dbReference>
<dbReference type="EMBL" id="BMIQ01000002">
    <property type="protein sequence ID" value="GGE00309.1"/>
    <property type="molecule type" value="Genomic_DNA"/>
</dbReference>